<accession>D5RG00</accession>
<dbReference type="OrthoDB" id="174989at2"/>
<proteinExistence type="predicted"/>
<dbReference type="GO" id="GO:0016020">
    <property type="term" value="C:membrane"/>
    <property type="evidence" value="ECO:0007669"/>
    <property type="project" value="InterPro"/>
</dbReference>
<dbReference type="PRINTS" id="PR01441">
    <property type="entry name" value="CELLSNTHASEC"/>
</dbReference>
<dbReference type="SMART" id="SM00028">
    <property type="entry name" value="TPR"/>
    <property type="match status" value="3"/>
</dbReference>
<gene>
    <name evidence="3" type="ORF">HMPREF0731_0009</name>
</gene>
<name>D5RG00_9PROT</name>
<dbReference type="GO" id="GO:0006011">
    <property type="term" value="P:UDP-alpha-D-glucose metabolic process"/>
    <property type="evidence" value="ECO:0007669"/>
    <property type="project" value="InterPro"/>
</dbReference>
<feature type="non-terminal residue" evidence="3">
    <location>
        <position position="356"/>
    </location>
</feature>
<keyword evidence="4" id="KW-1185">Reference proteome</keyword>
<feature type="region of interest" description="Disordered" evidence="2">
    <location>
        <begin position="326"/>
        <end position="356"/>
    </location>
</feature>
<dbReference type="Gene3D" id="1.25.40.10">
    <property type="entry name" value="Tetratricopeptide repeat domain"/>
    <property type="match status" value="2"/>
</dbReference>
<dbReference type="EMBL" id="ADVL01000004">
    <property type="protein sequence ID" value="EFH13769.1"/>
    <property type="molecule type" value="Genomic_DNA"/>
</dbReference>
<dbReference type="PROSITE" id="PS50005">
    <property type="entry name" value="TPR"/>
    <property type="match status" value="1"/>
</dbReference>
<sequence length="356" mass="38843">GATAQPNGASAGDNAATLLLDQASYWQAQNRPDAALQSLERLLRLRPNDPQALSMAAQIAASAGETEQAQAYLSRLSAIAPRSPDLARAQSALRATAADQQGLAEARQLSQSGRGREALLRYRAAFGGNEVPDAFAVEYYLTQAGLSADDFREARRGLEAALQRQPDNARMKLALAQMLTFRETTRFQGIDTLREMARRPDTASAARAAWRQALLWMGPGGEALAAFDDYRAENPADPEIEARYREMRSFGQDPNYETRQGAFDALTQQRLADAEGGFTTALQANPNDVDSLMGLAILRRRQNREADWRALYDRAMALAPDRQAEFQRALGLGPDGRPPAPPPPPRTPANLARQAL</sequence>
<feature type="non-terminal residue" evidence="3">
    <location>
        <position position="1"/>
    </location>
</feature>
<evidence type="ECO:0000313" key="3">
    <source>
        <dbReference type="EMBL" id="EFH13769.1"/>
    </source>
</evidence>
<feature type="repeat" description="TPR" evidence="1">
    <location>
        <begin position="16"/>
        <end position="49"/>
    </location>
</feature>
<dbReference type="SUPFAM" id="SSF48452">
    <property type="entry name" value="TPR-like"/>
    <property type="match status" value="2"/>
</dbReference>
<dbReference type="Pfam" id="PF13432">
    <property type="entry name" value="TPR_16"/>
    <property type="match status" value="2"/>
</dbReference>
<reference evidence="3 4" key="1">
    <citation type="submission" date="2010-04" db="EMBL/GenBank/DDBJ databases">
        <authorList>
            <person name="Qin X."/>
            <person name="Bachman B."/>
            <person name="Battles P."/>
            <person name="Bell A."/>
            <person name="Bess C."/>
            <person name="Bickham C."/>
            <person name="Chaboub L."/>
            <person name="Chen D."/>
            <person name="Coyle M."/>
            <person name="Deiros D.R."/>
            <person name="Dinh H."/>
            <person name="Forbes L."/>
            <person name="Fowler G."/>
            <person name="Francisco L."/>
            <person name="Fu Q."/>
            <person name="Gubbala S."/>
            <person name="Hale W."/>
            <person name="Han Y."/>
            <person name="Hemphill L."/>
            <person name="Highlander S.K."/>
            <person name="Hirani K."/>
            <person name="Hogues M."/>
            <person name="Jackson L."/>
            <person name="Jakkamsetti A."/>
            <person name="Javaid M."/>
            <person name="Jiang H."/>
            <person name="Korchina V."/>
            <person name="Kovar C."/>
            <person name="Lara F."/>
            <person name="Lee S."/>
            <person name="Mata R."/>
            <person name="Mathew T."/>
            <person name="Moen C."/>
            <person name="Morales K."/>
            <person name="Munidasa M."/>
            <person name="Nazareth L."/>
            <person name="Ngo R."/>
            <person name="Nguyen L."/>
            <person name="Okwuonu G."/>
            <person name="Ongeri F."/>
            <person name="Patil S."/>
            <person name="Petrosino J."/>
            <person name="Pham C."/>
            <person name="Pham P."/>
            <person name="Pu L.-L."/>
            <person name="Puazo M."/>
            <person name="Raj R."/>
            <person name="Reid J."/>
            <person name="Rouhana J."/>
            <person name="Saada N."/>
            <person name="Shang Y."/>
            <person name="Simmons D."/>
            <person name="Thornton R."/>
            <person name="Warren J."/>
            <person name="Weissenberger G."/>
            <person name="Zhang J."/>
            <person name="Zhang L."/>
            <person name="Zhou C."/>
            <person name="Zhu D."/>
            <person name="Muzny D."/>
            <person name="Worley K."/>
            <person name="Gibbs R."/>
        </authorList>
    </citation>
    <scope>NUCLEOTIDE SEQUENCE [LARGE SCALE GENOMIC DNA]</scope>
    <source>
        <strain evidence="3 4">ATCC 49957</strain>
    </source>
</reference>
<comment type="caution">
    <text evidence="3">The sequence shown here is derived from an EMBL/GenBank/DDBJ whole genome shotgun (WGS) entry which is preliminary data.</text>
</comment>
<dbReference type="InterPro" id="IPR003921">
    <property type="entry name" value="Cell_synth_C"/>
</dbReference>
<dbReference type="Proteomes" id="UP000005324">
    <property type="component" value="Unassembled WGS sequence"/>
</dbReference>
<keyword evidence="1" id="KW-0802">TPR repeat</keyword>
<dbReference type="AlphaFoldDB" id="D5RG00"/>
<dbReference type="InterPro" id="IPR011990">
    <property type="entry name" value="TPR-like_helical_dom_sf"/>
</dbReference>
<dbReference type="Pfam" id="PF14559">
    <property type="entry name" value="TPR_19"/>
    <property type="match status" value="1"/>
</dbReference>
<protein>
    <submittedName>
        <fullName evidence="3">Tetratricopeptide repeat protein</fullName>
    </submittedName>
</protein>
<evidence type="ECO:0000256" key="2">
    <source>
        <dbReference type="SAM" id="MobiDB-lite"/>
    </source>
</evidence>
<evidence type="ECO:0000313" key="4">
    <source>
        <dbReference type="Proteomes" id="UP000005324"/>
    </source>
</evidence>
<dbReference type="InterPro" id="IPR019734">
    <property type="entry name" value="TPR_rpt"/>
</dbReference>
<evidence type="ECO:0000256" key="1">
    <source>
        <dbReference type="PROSITE-ProRule" id="PRU00339"/>
    </source>
</evidence>
<dbReference type="RefSeq" id="WP_007006384.1">
    <property type="nucleotide sequence ID" value="NZ_GG771050.1"/>
</dbReference>
<organism evidence="3 4">
    <name type="scientific">Pseudoroseomonas cervicalis ATCC 49957</name>
    <dbReference type="NCBI Taxonomy" id="525371"/>
    <lineage>
        <taxon>Bacteria</taxon>
        <taxon>Pseudomonadati</taxon>
        <taxon>Pseudomonadota</taxon>
        <taxon>Alphaproteobacteria</taxon>
        <taxon>Acetobacterales</taxon>
        <taxon>Roseomonadaceae</taxon>
        <taxon>Roseomonas</taxon>
    </lineage>
</organism>
<feature type="compositionally biased region" description="Pro residues" evidence="2">
    <location>
        <begin position="336"/>
        <end position="347"/>
    </location>
</feature>